<dbReference type="RefSeq" id="WP_062423045.1">
    <property type="nucleotide sequence ID" value="NZ_BBYA01000012.1"/>
</dbReference>
<protein>
    <recommendedName>
        <fullName evidence="2">SH3b domain-containing protein</fullName>
    </recommendedName>
</protein>
<feature type="domain" description="SH3b" evidence="2">
    <location>
        <begin position="193"/>
        <end position="262"/>
    </location>
</feature>
<accession>A0A0P6XXU5</accession>
<dbReference type="Proteomes" id="UP000050430">
    <property type="component" value="Unassembled WGS sequence"/>
</dbReference>
<keyword evidence="1" id="KW-0732">Signal</keyword>
<name>A0A0P6XXU5_9CHLR</name>
<feature type="chain" id="PRO_5006133282" description="SH3b domain-containing protein" evidence="1">
    <location>
        <begin position="25"/>
        <end position="281"/>
    </location>
</feature>
<sequence>MQKSMRFYVMAAMMLSLLTASCSAVRMPEGSPTQPQPLSPAYTQPAVVSLATQVPVVDPCSSLEAKKPEIETIARIMGEFDDTSYLIQSIPDSGQMVQVILVLQRIRRDAIDNKPPECLKKLKEAQVNFMSGVVLTSISIMSKSDKEAIQKQLAQTRTYRSVFDQELANQLGLKYITATPVPTTAPTAVPPTSTVSPVTATTDQDIYVVQGPGLTYPAVGTFLKGQITNVMGRNDKGDWIEIEVPSNPGYAGWVPKQLIKLAGQESSLPVINIQPTQPAAQ</sequence>
<proteinExistence type="predicted"/>
<dbReference type="PROSITE" id="PS51257">
    <property type="entry name" value="PROKAR_LIPOPROTEIN"/>
    <property type="match status" value="1"/>
</dbReference>
<dbReference type="Gene3D" id="2.30.30.40">
    <property type="entry name" value="SH3 Domains"/>
    <property type="match status" value="1"/>
</dbReference>
<dbReference type="AlphaFoldDB" id="A0A0P6XXU5"/>
<comment type="caution">
    <text evidence="3">The sequence shown here is derived from an EMBL/GenBank/DDBJ whole genome shotgun (WGS) entry which is preliminary data.</text>
</comment>
<dbReference type="STRING" id="229920.ADM99_02235"/>
<dbReference type="SMART" id="SM00287">
    <property type="entry name" value="SH3b"/>
    <property type="match status" value="1"/>
</dbReference>
<dbReference type="EMBL" id="LGCK01000004">
    <property type="protein sequence ID" value="KPL74069.1"/>
    <property type="molecule type" value="Genomic_DNA"/>
</dbReference>
<reference evidence="3 4" key="1">
    <citation type="submission" date="2015-07" db="EMBL/GenBank/DDBJ databases">
        <title>Genome sequence of Leptolinea tardivitalis DSM 16556.</title>
        <authorList>
            <person name="Hemp J."/>
            <person name="Ward L.M."/>
            <person name="Pace L.A."/>
            <person name="Fischer W.W."/>
        </authorList>
    </citation>
    <scope>NUCLEOTIDE SEQUENCE [LARGE SCALE GENOMIC DNA]</scope>
    <source>
        <strain evidence="3 4">YMTK-2</strain>
    </source>
</reference>
<organism evidence="3 4">
    <name type="scientific">Leptolinea tardivitalis</name>
    <dbReference type="NCBI Taxonomy" id="229920"/>
    <lineage>
        <taxon>Bacteria</taxon>
        <taxon>Bacillati</taxon>
        <taxon>Chloroflexota</taxon>
        <taxon>Anaerolineae</taxon>
        <taxon>Anaerolineales</taxon>
        <taxon>Anaerolineaceae</taxon>
        <taxon>Leptolinea</taxon>
    </lineage>
</organism>
<keyword evidence="4" id="KW-1185">Reference proteome</keyword>
<evidence type="ECO:0000259" key="2">
    <source>
        <dbReference type="PROSITE" id="PS51781"/>
    </source>
</evidence>
<evidence type="ECO:0000313" key="3">
    <source>
        <dbReference type="EMBL" id="KPL74069.1"/>
    </source>
</evidence>
<feature type="signal peptide" evidence="1">
    <location>
        <begin position="1"/>
        <end position="24"/>
    </location>
</feature>
<evidence type="ECO:0000313" key="4">
    <source>
        <dbReference type="Proteomes" id="UP000050430"/>
    </source>
</evidence>
<gene>
    <name evidence="3" type="ORF">ADM99_02235</name>
</gene>
<dbReference type="InterPro" id="IPR003646">
    <property type="entry name" value="SH3-like_bac-type"/>
</dbReference>
<evidence type="ECO:0000256" key="1">
    <source>
        <dbReference type="SAM" id="SignalP"/>
    </source>
</evidence>
<dbReference type="PROSITE" id="PS51781">
    <property type="entry name" value="SH3B"/>
    <property type="match status" value="1"/>
</dbReference>